<protein>
    <submittedName>
        <fullName evidence="1">Uncharacterized protein</fullName>
    </submittedName>
</protein>
<gene>
    <name evidence="1" type="ORF">SADFL11_582</name>
</gene>
<sequence>MITLPLDSSTLIEELDKMFPNKCIGKGETAEEAHRYAGRRELIDELKELKRQTEEDDQTTS</sequence>
<evidence type="ECO:0000313" key="2">
    <source>
        <dbReference type="Proteomes" id="UP000004703"/>
    </source>
</evidence>
<accession>A0A5E8GWH0</accession>
<reference evidence="1 2" key="1">
    <citation type="submission" date="2008-01" db="EMBL/GenBank/DDBJ databases">
        <authorList>
            <person name="Wagner-Dobler I."/>
            <person name="Ferriera S."/>
            <person name="Johnson J."/>
            <person name="Kravitz S."/>
            <person name="Beeson K."/>
            <person name="Sutton G."/>
            <person name="Rogers Y.-H."/>
            <person name="Friedman R."/>
            <person name="Frazier M."/>
            <person name="Venter J.C."/>
        </authorList>
    </citation>
    <scope>NUCLEOTIDE SEQUENCE [LARGE SCALE GENOMIC DNA]</scope>
    <source>
        <strain evidence="2">DSM 17067 / NCIMB 14079 / DFL-11</strain>
    </source>
</reference>
<name>A0A5E8GWH0_ROSAD</name>
<dbReference type="Proteomes" id="UP000004703">
    <property type="component" value="Chromosome"/>
</dbReference>
<comment type="caution">
    <text evidence="1">The sequence shown here is derived from an EMBL/GenBank/DDBJ whole genome shotgun (WGS) entry which is preliminary data.</text>
</comment>
<dbReference type="RefSeq" id="WP_008189342.1">
    <property type="nucleotide sequence ID" value="NZ_CM011002.1"/>
</dbReference>
<evidence type="ECO:0000313" key="1">
    <source>
        <dbReference type="EMBL" id="EEE43296.1"/>
    </source>
</evidence>
<dbReference type="AlphaFoldDB" id="A0A5E8GWH0"/>
<proteinExistence type="predicted"/>
<organism evidence="1 2">
    <name type="scientific">Roseibium alexandrii (strain DSM 17067 / NCIMB 14079 / DFL-11)</name>
    <name type="common">Labrenzia alexandrii</name>
    <dbReference type="NCBI Taxonomy" id="244592"/>
    <lineage>
        <taxon>Bacteria</taxon>
        <taxon>Pseudomonadati</taxon>
        <taxon>Pseudomonadota</taxon>
        <taxon>Alphaproteobacteria</taxon>
        <taxon>Hyphomicrobiales</taxon>
        <taxon>Stappiaceae</taxon>
        <taxon>Roseibium</taxon>
    </lineage>
</organism>
<reference evidence="1 2" key="2">
    <citation type="submission" date="2013-04" db="EMBL/GenBank/DDBJ databases">
        <authorList>
            <person name="Fiebig A."/>
            <person name="Pradella S."/>
            <person name="Wagner-Doebler I."/>
        </authorList>
    </citation>
    <scope>NUCLEOTIDE SEQUENCE [LARGE SCALE GENOMIC DNA]</scope>
    <source>
        <strain evidence="2">DSM 17067 / NCIMB 14079 / DFL-11</strain>
    </source>
</reference>
<dbReference type="EMBL" id="ACCU02000003">
    <property type="protein sequence ID" value="EEE43296.1"/>
    <property type="molecule type" value="Genomic_DNA"/>
</dbReference>